<evidence type="ECO:0000256" key="2">
    <source>
        <dbReference type="ARBA" id="ARBA00023125"/>
    </source>
</evidence>
<dbReference type="Pfam" id="PF14246">
    <property type="entry name" value="TetR_C_7"/>
    <property type="match status" value="1"/>
</dbReference>
<gene>
    <name evidence="7" type="ORF">AKJ09_01964</name>
</gene>
<reference evidence="7 8" key="1">
    <citation type="submission" date="2015-08" db="EMBL/GenBank/DDBJ databases">
        <authorList>
            <person name="Babu N.S."/>
            <person name="Beckwith C.J."/>
            <person name="Beseler K.G."/>
            <person name="Brison A."/>
            <person name="Carone J.V."/>
            <person name="Caskin T.P."/>
            <person name="Diamond M."/>
            <person name="Durham M.E."/>
            <person name="Foxe J.M."/>
            <person name="Go M."/>
            <person name="Henderson B.A."/>
            <person name="Jones I.B."/>
            <person name="McGettigan J.A."/>
            <person name="Micheletti S.J."/>
            <person name="Nasrallah M.E."/>
            <person name="Ortiz D."/>
            <person name="Piller C.R."/>
            <person name="Privatt S.R."/>
            <person name="Schneider S.L."/>
            <person name="Sharp S."/>
            <person name="Smith T.C."/>
            <person name="Stanton J.D."/>
            <person name="Ullery H.E."/>
            <person name="Wilson R.J."/>
            <person name="Serrano M.G."/>
            <person name="Buck G."/>
            <person name="Lee V."/>
            <person name="Wang Y."/>
            <person name="Carvalho R."/>
            <person name="Voegtly L."/>
            <person name="Shi R."/>
            <person name="Duckworth R."/>
            <person name="Johnson A."/>
            <person name="Loviza R."/>
            <person name="Walstead R."/>
            <person name="Shah Z."/>
            <person name="Kiflezghi M."/>
            <person name="Wade K."/>
            <person name="Ball S.L."/>
            <person name="Bradley K.W."/>
            <person name="Asai D.J."/>
            <person name="Bowman C.A."/>
            <person name="Russell D.A."/>
            <person name="Pope W.H."/>
            <person name="Jacobs-Sera D."/>
            <person name="Hendrix R.W."/>
            <person name="Hatfull G.F."/>
        </authorList>
    </citation>
    <scope>NUCLEOTIDE SEQUENCE [LARGE SCALE GENOMIC DNA]</scope>
    <source>
        <strain evidence="7 8">DSM 27648</strain>
    </source>
</reference>
<evidence type="ECO:0000256" key="5">
    <source>
        <dbReference type="SAM" id="MobiDB-lite"/>
    </source>
</evidence>
<dbReference type="FunFam" id="1.10.10.60:FF:000141">
    <property type="entry name" value="TetR family transcriptional regulator"/>
    <property type="match status" value="1"/>
</dbReference>
<dbReference type="GO" id="GO:0003700">
    <property type="term" value="F:DNA-binding transcription factor activity"/>
    <property type="evidence" value="ECO:0007669"/>
    <property type="project" value="TreeGrafter"/>
</dbReference>
<dbReference type="GO" id="GO:0000976">
    <property type="term" value="F:transcription cis-regulatory region binding"/>
    <property type="evidence" value="ECO:0007669"/>
    <property type="project" value="TreeGrafter"/>
</dbReference>
<dbReference type="InterPro" id="IPR050109">
    <property type="entry name" value="HTH-type_TetR-like_transc_reg"/>
</dbReference>
<dbReference type="InterPro" id="IPR039536">
    <property type="entry name" value="TetR_C_Proteobacteria"/>
</dbReference>
<dbReference type="RefSeq" id="WP_146646767.1">
    <property type="nucleotide sequence ID" value="NZ_CP012333.1"/>
</dbReference>
<dbReference type="Proteomes" id="UP000064967">
    <property type="component" value="Chromosome"/>
</dbReference>
<keyword evidence="3" id="KW-0804">Transcription</keyword>
<dbReference type="SUPFAM" id="SSF48498">
    <property type="entry name" value="Tetracyclin repressor-like, C-terminal domain"/>
    <property type="match status" value="1"/>
</dbReference>
<dbReference type="PATRIC" id="fig|1391654.3.peg.1976"/>
<accession>A0A0K1PP38</accession>
<dbReference type="SUPFAM" id="SSF46689">
    <property type="entry name" value="Homeodomain-like"/>
    <property type="match status" value="1"/>
</dbReference>
<evidence type="ECO:0000259" key="6">
    <source>
        <dbReference type="PROSITE" id="PS50977"/>
    </source>
</evidence>
<evidence type="ECO:0000313" key="8">
    <source>
        <dbReference type="Proteomes" id="UP000064967"/>
    </source>
</evidence>
<dbReference type="EMBL" id="CP012333">
    <property type="protein sequence ID" value="AKU95300.1"/>
    <property type="molecule type" value="Genomic_DNA"/>
</dbReference>
<dbReference type="OrthoDB" id="63332at2"/>
<evidence type="ECO:0000313" key="7">
    <source>
        <dbReference type="EMBL" id="AKU95300.1"/>
    </source>
</evidence>
<dbReference type="PROSITE" id="PS50977">
    <property type="entry name" value="HTH_TETR_2"/>
    <property type="match status" value="1"/>
</dbReference>
<feature type="domain" description="HTH tetR-type" evidence="6">
    <location>
        <begin position="20"/>
        <end position="80"/>
    </location>
</feature>
<dbReference type="PANTHER" id="PTHR30055:SF146">
    <property type="entry name" value="HTH-TYPE TRANSCRIPTIONAL DUAL REGULATOR CECR"/>
    <property type="match status" value="1"/>
</dbReference>
<feature type="region of interest" description="Disordered" evidence="5">
    <location>
        <begin position="221"/>
        <end position="240"/>
    </location>
</feature>
<organism evidence="7 8">
    <name type="scientific">Labilithrix luteola</name>
    <dbReference type="NCBI Taxonomy" id="1391654"/>
    <lineage>
        <taxon>Bacteria</taxon>
        <taxon>Pseudomonadati</taxon>
        <taxon>Myxococcota</taxon>
        <taxon>Polyangia</taxon>
        <taxon>Polyangiales</taxon>
        <taxon>Labilitrichaceae</taxon>
        <taxon>Labilithrix</taxon>
    </lineage>
</organism>
<feature type="DNA-binding region" description="H-T-H motif" evidence="4">
    <location>
        <begin position="43"/>
        <end position="62"/>
    </location>
</feature>
<feature type="region of interest" description="Disordered" evidence="5">
    <location>
        <begin position="1"/>
        <end position="21"/>
    </location>
</feature>
<keyword evidence="1" id="KW-0805">Transcription regulation</keyword>
<dbReference type="InterPro" id="IPR001647">
    <property type="entry name" value="HTH_TetR"/>
</dbReference>
<dbReference type="Pfam" id="PF00440">
    <property type="entry name" value="TetR_N"/>
    <property type="match status" value="1"/>
</dbReference>
<evidence type="ECO:0000256" key="3">
    <source>
        <dbReference type="ARBA" id="ARBA00023163"/>
    </source>
</evidence>
<dbReference type="AlphaFoldDB" id="A0A0K1PP38"/>
<evidence type="ECO:0000256" key="4">
    <source>
        <dbReference type="PROSITE-ProRule" id="PRU00335"/>
    </source>
</evidence>
<dbReference type="PRINTS" id="PR00455">
    <property type="entry name" value="HTHTETR"/>
</dbReference>
<dbReference type="InterPro" id="IPR036271">
    <property type="entry name" value="Tet_transcr_reg_TetR-rel_C_sf"/>
</dbReference>
<keyword evidence="8" id="KW-1185">Reference proteome</keyword>
<dbReference type="PANTHER" id="PTHR30055">
    <property type="entry name" value="HTH-TYPE TRANSCRIPTIONAL REGULATOR RUTR"/>
    <property type="match status" value="1"/>
</dbReference>
<name>A0A0K1PP38_9BACT</name>
<dbReference type="InterPro" id="IPR009057">
    <property type="entry name" value="Homeodomain-like_sf"/>
</dbReference>
<evidence type="ECO:0000256" key="1">
    <source>
        <dbReference type="ARBA" id="ARBA00023015"/>
    </source>
</evidence>
<proteinExistence type="predicted"/>
<protein>
    <submittedName>
        <fullName evidence="7">Transcriptional regulator, TetR family</fullName>
    </submittedName>
</protein>
<sequence length="240" mass="25992">MATKAAAARTTEREESSRSARKRKAIVDAATKVFLAGGYLGANVDEIASVSGVSKQTVYKHFENKEALFVEIVTNVSSTASDTVHNEAPELEEGGDVAAYLVDYAYRQLTVVLTPRTMQLRRLVIGEVGRFPELARALYERGPQRALDALAALFGRLTERGVLDVDDPKVAASHFNWLVMSEALNRAMLLGDAAIPKPAELQKHAEAGVRVFLAAYGGARSSAGRPRAVPVRAKKKATQR</sequence>
<keyword evidence="2 4" id="KW-0238">DNA-binding</keyword>
<dbReference type="Gene3D" id="1.10.357.10">
    <property type="entry name" value="Tetracycline Repressor, domain 2"/>
    <property type="match status" value="1"/>
</dbReference>
<dbReference type="STRING" id="1391654.AKJ09_01964"/>
<dbReference type="KEGG" id="llu:AKJ09_01964"/>